<dbReference type="EMBL" id="BMFJ01000001">
    <property type="protein sequence ID" value="GGE15547.1"/>
    <property type="molecule type" value="Genomic_DNA"/>
</dbReference>
<evidence type="ECO:0000256" key="1">
    <source>
        <dbReference type="ARBA" id="ARBA00004418"/>
    </source>
</evidence>
<organism evidence="5 6">
    <name type="scientific">Primorskyibacter flagellatus</name>
    <dbReference type="NCBI Taxonomy" id="1387277"/>
    <lineage>
        <taxon>Bacteria</taxon>
        <taxon>Pseudomonadati</taxon>
        <taxon>Pseudomonadota</taxon>
        <taxon>Alphaproteobacteria</taxon>
        <taxon>Rhodobacterales</taxon>
        <taxon>Roseobacteraceae</taxon>
        <taxon>Primorskyibacter</taxon>
    </lineage>
</organism>
<keyword evidence="3" id="KW-0732">Signal</keyword>
<proteinExistence type="inferred from homology"/>
<dbReference type="Gene3D" id="3.10.105.10">
    <property type="entry name" value="Dipeptide-binding Protein, Domain 3"/>
    <property type="match status" value="1"/>
</dbReference>
<dbReference type="GO" id="GO:0043190">
    <property type="term" value="C:ATP-binding cassette (ABC) transporter complex"/>
    <property type="evidence" value="ECO:0007669"/>
    <property type="project" value="InterPro"/>
</dbReference>
<dbReference type="Gene3D" id="3.90.76.10">
    <property type="entry name" value="Dipeptide-binding Protein, Domain 1"/>
    <property type="match status" value="1"/>
</dbReference>
<dbReference type="GO" id="GO:0030288">
    <property type="term" value="C:outer membrane-bounded periplasmic space"/>
    <property type="evidence" value="ECO:0007669"/>
    <property type="project" value="UniProtKB-ARBA"/>
</dbReference>
<dbReference type="Pfam" id="PF00496">
    <property type="entry name" value="SBP_bac_5"/>
    <property type="match status" value="1"/>
</dbReference>
<dbReference type="RefSeq" id="WP_188475631.1">
    <property type="nucleotide sequence ID" value="NZ_BMFJ01000001.1"/>
</dbReference>
<dbReference type="GO" id="GO:0015833">
    <property type="term" value="P:peptide transport"/>
    <property type="evidence" value="ECO:0007669"/>
    <property type="project" value="TreeGrafter"/>
</dbReference>
<name>A0A917E8W2_9RHOB</name>
<evidence type="ECO:0000313" key="6">
    <source>
        <dbReference type="Proteomes" id="UP000612855"/>
    </source>
</evidence>
<feature type="chain" id="PRO_5036835261" evidence="3">
    <location>
        <begin position="25"/>
        <end position="527"/>
    </location>
</feature>
<protein>
    <submittedName>
        <fullName evidence="5">Peptide ABC transporter substrate-binding protein</fullName>
    </submittedName>
</protein>
<dbReference type="InterPro" id="IPR000914">
    <property type="entry name" value="SBP_5_dom"/>
</dbReference>
<evidence type="ECO:0000313" key="5">
    <source>
        <dbReference type="EMBL" id="GGE15547.1"/>
    </source>
</evidence>
<gene>
    <name evidence="5" type="ORF">GCM10011360_00450</name>
</gene>
<dbReference type="Proteomes" id="UP000612855">
    <property type="component" value="Unassembled WGS sequence"/>
</dbReference>
<dbReference type="InterPro" id="IPR030678">
    <property type="entry name" value="Peptide/Ni-bd"/>
</dbReference>
<dbReference type="GO" id="GO:1904680">
    <property type="term" value="F:peptide transmembrane transporter activity"/>
    <property type="evidence" value="ECO:0007669"/>
    <property type="project" value="TreeGrafter"/>
</dbReference>
<feature type="domain" description="Solute-binding protein family 5" evidence="4">
    <location>
        <begin position="76"/>
        <end position="408"/>
    </location>
</feature>
<comment type="similarity">
    <text evidence="2">Belongs to the bacterial solute-binding protein 5 family.</text>
</comment>
<evidence type="ECO:0000256" key="2">
    <source>
        <dbReference type="ARBA" id="ARBA00005695"/>
    </source>
</evidence>
<reference evidence="6" key="1">
    <citation type="journal article" date="2019" name="Int. J. Syst. Evol. Microbiol.">
        <title>The Global Catalogue of Microorganisms (GCM) 10K type strain sequencing project: providing services to taxonomists for standard genome sequencing and annotation.</title>
        <authorList>
            <consortium name="The Broad Institute Genomics Platform"/>
            <consortium name="The Broad Institute Genome Sequencing Center for Infectious Disease"/>
            <person name="Wu L."/>
            <person name="Ma J."/>
        </authorList>
    </citation>
    <scope>NUCLEOTIDE SEQUENCE [LARGE SCALE GENOMIC DNA]</scope>
    <source>
        <strain evidence="6">CGMCC 1.12664</strain>
    </source>
</reference>
<dbReference type="PIRSF" id="PIRSF002741">
    <property type="entry name" value="MppA"/>
    <property type="match status" value="1"/>
</dbReference>
<dbReference type="AlphaFoldDB" id="A0A917E8W2"/>
<comment type="caution">
    <text evidence="5">The sequence shown here is derived from an EMBL/GenBank/DDBJ whole genome shotgun (WGS) entry which is preliminary data.</text>
</comment>
<dbReference type="Gene3D" id="3.40.190.10">
    <property type="entry name" value="Periplasmic binding protein-like II"/>
    <property type="match status" value="1"/>
</dbReference>
<dbReference type="PANTHER" id="PTHR30290">
    <property type="entry name" value="PERIPLASMIC BINDING COMPONENT OF ABC TRANSPORTER"/>
    <property type="match status" value="1"/>
</dbReference>
<comment type="subcellular location">
    <subcellularLocation>
        <location evidence="1">Periplasm</location>
    </subcellularLocation>
</comment>
<evidence type="ECO:0000259" key="4">
    <source>
        <dbReference type="Pfam" id="PF00496"/>
    </source>
</evidence>
<dbReference type="SUPFAM" id="SSF53850">
    <property type="entry name" value="Periplasmic binding protein-like II"/>
    <property type="match status" value="1"/>
</dbReference>
<dbReference type="InterPro" id="IPR039424">
    <property type="entry name" value="SBP_5"/>
</dbReference>
<sequence>MKPIFKALTLAAALAASTALPALAQDKTIVMGIEGEPLALDPHTQALWLTARVVSNMYEGLVMQDLTKPGTKAPDVVPALAESWTISDDGLTYTFKLRGGVTFHDGEPWNAAAAVFNFDRIMNREAPQFYEKAFQQNTWWRQDVASYRAVDDMTFEIVLNTTNAEFLLRMGQGGIGSTWMASPKALAAVPNDDFATTPVGTGPFKFVERVFGEKIELAANKDYWNPARTPQYDRLIYRPMVDVSSREQALETGAIDIAATPTPDNTDYLESQGFKIVTGQLPTVYVIWLNLREEAMKDARVRKAISMALDREGLAEDLRLGQAIPAYGILNVGGPGYDEGYTCNGYDPEGARALLAEAGYADGLEIKMIWTPGGAGDVNMVADAEWFQRNLAEVGITASIEVMDIGSFFTMMNQGMQPGSSLLEISWGENTFNWLDAVLATSALPPNGYNSGYYENPVVDDLLVKARTSATKEEMVGNLHEIRDIICEEATFIPTHSPLGVVATSAAIGNFVLAPQHWPDMAIVTKD</sequence>
<accession>A0A917E8W2</accession>
<feature type="signal peptide" evidence="3">
    <location>
        <begin position="1"/>
        <end position="24"/>
    </location>
</feature>
<keyword evidence="6" id="KW-1185">Reference proteome</keyword>
<evidence type="ECO:0000256" key="3">
    <source>
        <dbReference type="SAM" id="SignalP"/>
    </source>
</evidence>